<evidence type="ECO:0000256" key="5">
    <source>
        <dbReference type="ARBA" id="ARBA00022691"/>
    </source>
</evidence>
<dbReference type="InterPro" id="IPR012327">
    <property type="entry name" value="MeTrfase_D12"/>
</dbReference>
<evidence type="ECO:0000256" key="4">
    <source>
        <dbReference type="ARBA" id="ARBA00022679"/>
    </source>
</evidence>
<dbReference type="Gene3D" id="3.40.50.150">
    <property type="entry name" value="Vaccinia Virus protein VP39"/>
    <property type="match status" value="1"/>
</dbReference>
<reference evidence="8 9" key="1">
    <citation type="submission" date="2024-03" db="EMBL/GenBank/DDBJ databases">
        <title>Bacilli Hybrid Assemblies.</title>
        <authorList>
            <person name="Kovac J."/>
        </authorList>
    </citation>
    <scope>NUCLEOTIDE SEQUENCE [LARGE SCALE GENOMIC DNA]</scope>
    <source>
        <strain evidence="8 9">FSL M8-0022</strain>
    </source>
</reference>
<sequence length="306" mass="36051">MPITKTPYVKSCLNYTGGKYKLLNQLFSLFPENIHNFVDLFCGGANVLINMEATGTMTGIDNQKEVIRLYETLKTYSEREILDLIYSIISEFQLSETRKFGYSYYGCDSSSGVGAYNKLPFLKLRDTYNSRTENNCYYDTIFYLLTVYGFNNQIRFNKNMKFNIPVGKRDFNEKIEQNLLQFMRRIKEKNVNFICSDFRNIDYQLTDGDFLYADPPYLISTASYNEQGGWTEQDERDLLNFLDDLDRRNVKFALSNVTIHKGKENTILIDWSKKYHCHYLDYDYNNSNYQSNARMNQTQEVLITNY</sequence>
<dbReference type="PROSITE" id="PS00092">
    <property type="entry name" value="N6_MTASE"/>
    <property type="match status" value="1"/>
</dbReference>
<keyword evidence="3 7" id="KW-0489">Methyltransferase</keyword>
<dbReference type="InterPro" id="IPR029063">
    <property type="entry name" value="SAM-dependent_MTases_sf"/>
</dbReference>
<comment type="catalytic activity">
    <reaction evidence="6 7">
        <text>a 2'-deoxyadenosine in DNA + S-adenosyl-L-methionine = an N(6)-methyl-2'-deoxyadenosine in DNA + S-adenosyl-L-homocysteine + H(+)</text>
        <dbReference type="Rhea" id="RHEA:15197"/>
        <dbReference type="Rhea" id="RHEA-COMP:12418"/>
        <dbReference type="Rhea" id="RHEA-COMP:12419"/>
        <dbReference type="ChEBI" id="CHEBI:15378"/>
        <dbReference type="ChEBI" id="CHEBI:57856"/>
        <dbReference type="ChEBI" id="CHEBI:59789"/>
        <dbReference type="ChEBI" id="CHEBI:90615"/>
        <dbReference type="ChEBI" id="CHEBI:90616"/>
        <dbReference type="EC" id="2.1.1.72"/>
    </reaction>
</comment>
<evidence type="ECO:0000256" key="3">
    <source>
        <dbReference type="ARBA" id="ARBA00022603"/>
    </source>
</evidence>
<evidence type="ECO:0000313" key="8">
    <source>
        <dbReference type="EMBL" id="MEL3956564.1"/>
    </source>
</evidence>
<dbReference type="PANTHER" id="PTHR30481">
    <property type="entry name" value="DNA ADENINE METHYLASE"/>
    <property type="match status" value="1"/>
</dbReference>
<evidence type="ECO:0000256" key="2">
    <source>
        <dbReference type="ARBA" id="ARBA00011900"/>
    </source>
</evidence>
<gene>
    <name evidence="8" type="ORF">NST17_04980</name>
</gene>
<keyword evidence="5 7" id="KW-0949">S-adenosyl-L-methionine</keyword>
<accession>A0ABU9JUN6</accession>
<comment type="similarity">
    <text evidence="1 7">Belongs to the N(4)/N(6)-methyltransferase family.</text>
</comment>
<keyword evidence="9" id="KW-1185">Reference proteome</keyword>
<protein>
    <recommendedName>
        <fullName evidence="2 7">Site-specific DNA-methyltransferase (adenine-specific)</fullName>
        <ecNumber evidence="2 7">2.1.1.72</ecNumber>
    </recommendedName>
</protein>
<evidence type="ECO:0000256" key="6">
    <source>
        <dbReference type="ARBA" id="ARBA00047942"/>
    </source>
</evidence>
<name>A0ABU9JUN6_9BACI</name>
<evidence type="ECO:0000313" key="9">
    <source>
        <dbReference type="Proteomes" id="UP001459714"/>
    </source>
</evidence>
<dbReference type="Pfam" id="PF02086">
    <property type="entry name" value="MethyltransfD12"/>
    <property type="match status" value="1"/>
</dbReference>
<comment type="caution">
    <text evidence="8">The sequence shown here is derived from an EMBL/GenBank/DDBJ whole genome shotgun (WGS) entry which is preliminary data.</text>
</comment>
<dbReference type="PANTHER" id="PTHR30481:SF3">
    <property type="entry name" value="DNA ADENINE METHYLASE"/>
    <property type="match status" value="1"/>
</dbReference>
<dbReference type="GO" id="GO:0008168">
    <property type="term" value="F:methyltransferase activity"/>
    <property type="evidence" value="ECO:0007669"/>
    <property type="project" value="UniProtKB-KW"/>
</dbReference>
<proteinExistence type="inferred from homology"/>
<dbReference type="PIRSF" id="PIRSF000398">
    <property type="entry name" value="M_m6A_EcoRV"/>
    <property type="match status" value="1"/>
</dbReference>
<dbReference type="Gene3D" id="1.10.1020.10">
    <property type="entry name" value="Adenine-specific Methyltransferase, Domain 2"/>
    <property type="match status" value="1"/>
</dbReference>
<dbReference type="InterPro" id="IPR002052">
    <property type="entry name" value="DNA_methylase_N6_adenine_CS"/>
</dbReference>
<dbReference type="Proteomes" id="UP001459714">
    <property type="component" value="Unassembled WGS sequence"/>
</dbReference>
<dbReference type="GO" id="GO:0032259">
    <property type="term" value="P:methylation"/>
    <property type="evidence" value="ECO:0007669"/>
    <property type="project" value="UniProtKB-KW"/>
</dbReference>
<dbReference type="EMBL" id="JBBYAK010000001">
    <property type="protein sequence ID" value="MEL3956564.1"/>
    <property type="molecule type" value="Genomic_DNA"/>
</dbReference>
<evidence type="ECO:0000256" key="7">
    <source>
        <dbReference type="RuleBase" id="RU361257"/>
    </source>
</evidence>
<evidence type="ECO:0000256" key="1">
    <source>
        <dbReference type="ARBA" id="ARBA00006594"/>
    </source>
</evidence>
<organism evidence="8 9">
    <name type="scientific">Caldifermentibacillus hisashii</name>
    <dbReference type="NCBI Taxonomy" id="996558"/>
    <lineage>
        <taxon>Bacteria</taxon>
        <taxon>Bacillati</taxon>
        <taxon>Bacillota</taxon>
        <taxon>Bacilli</taxon>
        <taxon>Bacillales</taxon>
        <taxon>Bacillaceae</taxon>
        <taxon>Caldifermentibacillus</taxon>
    </lineage>
</organism>
<dbReference type="PRINTS" id="PR00505">
    <property type="entry name" value="D12N6MTFRASE"/>
</dbReference>
<dbReference type="RefSeq" id="WP_041845788.1">
    <property type="nucleotide sequence ID" value="NZ_CP150143.1"/>
</dbReference>
<dbReference type="NCBIfam" id="TIGR00571">
    <property type="entry name" value="dam"/>
    <property type="match status" value="1"/>
</dbReference>
<dbReference type="InterPro" id="IPR023095">
    <property type="entry name" value="Ade_MeTrfase_dom_2"/>
</dbReference>
<dbReference type="SUPFAM" id="SSF53335">
    <property type="entry name" value="S-adenosyl-L-methionine-dependent methyltransferases"/>
    <property type="match status" value="1"/>
</dbReference>
<dbReference type="InterPro" id="IPR012263">
    <property type="entry name" value="M_m6A_EcoRV"/>
</dbReference>
<dbReference type="EC" id="2.1.1.72" evidence="2 7"/>
<keyword evidence="4 7" id="KW-0808">Transferase</keyword>